<accession>A0A2P2NKR6</accession>
<proteinExistence type="predicted"/>
<keyword evidence="1" id="KW-1133">Transmembrane helix</keyword>
<evidence type="ECO:0000256" key="1">
    <source>
        <dbReference type="SAM" id="Phobius"/>
    </source>
</evidence>
<dbReference type="EMBL" id="GGEC01062604">
    <property type="protein sequence ID" value="MBX43088.1"/>
    <property type="molecule type" value="Transcribed_RNA"/>
</dbReference>
<name>A0A2P2NKR6_RHIMU</name>
<feature type="transmembrane region" description="Helical" evidence="1">
    <location>
        <begin position="23"/>
        <end position="44"/>
    </location>
</feature>
<evidence type="ECO:0000313" key="2">
    <source>
        <dbReference type="EMBL" id="MBX43088.1"/>
    </source>
</evidence>
<keyword evidence="1" id="KW-0472">Membrane</keyword>
<sequence length="68" mass="7929">MYPCPTFQCLYWRASRNNQTFRISWSFLVFFTVSTLNDVTIFWVGERGGCSRVSIIERTLNTIGKGKQ</sequence>
<keyword evidence="1" id="KW-0812">Transmembrane</keyword>
<organism evidence="2">
    <name type="scientific">Rhizophora mucronata</name>
    <name type="common">Asiatic mangrove</name>
    <dbReference type="NCBI Taxonomy" id="61149"/>
    <lineage>
        <taxon>Eukaryota</taxon>
        <taxon>Viridiplantae</taxon>
        <taxon>Streptophyta</taxon>
        <taxon>Embryophyta</taxon>
        <taxon>Tracheophyta</taxon>
        <taxon>Spermatophyta</taxon>
        <taxon>Magnoliopsida</taxon>
        <taxon>eudicotyledons</taxon>
        <taxon>Gunneridae</taxon>
        <taxon>Pentapetalae</taxon>
        <taxon>rosids</taxon>
        <taxon>fabids</taxon>
        <taxon>Malpighiales</taxon>
        <taxon>Rhizophoraceae</taxon>
        <taxon>Rhizophora</taxon>
    </lineage>
</organism>
<dbReference type="AlphaFoldDB" id="A0A2P2NKR6"/>
<protein>
    <submittedName>
        <fullName evidence="2">Uncharacterized protein</fullName>
    </submittedName>
</protein>
<reference evidence="2" key="1">
    <citation type="submission" date="2018-02" db="EMBL/GenBank/DDBJ databases">
        <title>Rhizophora mucronata_Transcriptome.</title>
        <authorList>
            <person name="Meera S.P."/>
            <person name="Sreeshan A."/>
            <person name="Augustine A."/>
        </authorList>
    </citation>
    <scope>NUCLEOTIDE SEQUENCE</scope>
    <source>
        <tissue evidence="2">Leaf</tissue>
    </source>
</reference>